<name>A0A084VQ89_ANOSI</name>
<keyword evidence="2" id="KW-1133">Transmembrane helix</keyword>
<dbReference type="AlphaFoldDB" id="A0A084VQ89"/>
<gene>
    <name evidence="3" type="ORF">ZHAS_00007668</name>
</gene>
<keyword evidence="2" id="KW-0472">Membrane</keyword>
<keyword evidence="2" id="KW-0812">Transmembrane</keyword>
<proteinExistence type="predicted"/>
<evidence type="ECO:0000313" key="5">
    <source>
        <dbReference type="Proteomes" id="UP000030765"/>
    </source>
</evidence>
<dbReference type="EMBL" id="ATLV01015148">
    <property type="status" value="NOT_ANNOTATED_CDS"/>
    <property type="molecule type" value="Genomic_DNA"/>
</dbReference>
<reference evidence="4" key="2">
    <citation type="submission" date="2020-05" db="UniProtKB">
        <authorList>
            <consortium name="EnsemblMetazoa"/>
        </authorList>
    </citation>
    <scope>IDENTIFICATION</scope>
</reference>
<dbReference type="EnsemblMetazoa" id="ASIC007668-RA">
    <property type="protein sequence ID" value="ASIC007668-PA"/>
    <property type="gene ID" value="ASIC007668"/>
</dbReference>
<reference evidence="3 5" key="1">
    <citation type="journal article" date="2014" name="BMC Genomics">
        <title>Genome sequence of Anopheles sinensis provides insight into genetics basis of mosquito competence for malaria parasites.</title>
        <authorList>
            <person name="Zhou D."/>
            <person name="Zhang D."/>
            <person name="Ding G."/>
            <person name="Shi L."/>
            <person name="Hou Q."/>
            <person name="Ye Y."/>
            <person name="Xu Y."/>
            <person name="Zhou H."/>
            <person name="Xiong C."/>
            <person name="Li S."/>
            <person name="Yu J."/>
            <person name="Hong S."/>
            <person name="Yu X."/>
            <person name="Zou P."/>
            <person name="Chen C."/>
            <person name="Chang X."/>
            <person name="Wang W."/>
            <person name="Lv Y."/>
            <person name="Sun Y."/>
            <person name="Ma L."/>
            <person name="Shen B."/>
            <person name="Zhu C."/>
        </authorList>
    </citation>
    <scope>NUCLEOTIDE SEQUENCE [LARGE SCALE GENOMIC DNA]</scope>
</reference>
<evidence type="ECO:0000313" key="3">
    <source>
        <dbReference type="EMBL" id="KFB40133.1"/>
    </source>
</evidence>
<evidence type="ECO:0000256" key="2">
    <source>
        <dbReference type="SAM" id="Phobius"/>
    </source>
</evidence>
<protein>
    <submittedName>
        <fullName evidence="3 4">Carbamoyl-phosphate synthase large chain</fullName>
    </submittedName>
</protein>
<feature type="transmembrane region" description="Helical" evidence="2">
    <location>
        <begin position="6"/>
        <end position="28"/>
    </location>
</feature>
<dbReference type="VEuPathDB" id="VectorBase:ASIC007668"/>
<evidence type="ECO:0000256" key="1">
    <source>
        <dbReference type="SAM" id="MobiDB-lite"/>
    </source>
</evidence>
<feature type="region of interest" description="Disordered" evidence="1">
    <location>
        <begin position="118"/>
        <end position="161"/>
    </location>
</feature>
<organism evidence="3">
    <name type="scientific">Anopheles sinensis</name>
    <name type="common">Mosquito</name>
    <dbReference type="NCBI Taxonomy" id="74873"/>
    <lineage>
        <taxon>Eukaryota</taxon>
        <taxon>Metazoa</taxon>
        <taxon>Ecdysozoa</taxon>
        <taxon>Arthropoda</taxon>
        <taxon>Hexapoda</taxon>
        <taxon>Insecta</taxon>
        <taxon>Pterygota</taxon>
        <taxon>Neoptera</taxon>
        <taxon>Endopterygota</taxon>
        <taxon>Diptera</taxon>
        <taxon>Nematocera</taxon>
        <taxon>Culicoidea</taxon>
        <taxon>Culicidae</taxon>
        <taxon>Anophelinae</taxon>
        <taxon>Anopheles</taxon>
    </lineage>
</organism>
<keyword evidence="5" id="KW-1185">Reference proteome</keyword>
<evidence type="ECO:0000313" key="4">
    <source>
        <dbReference type="EnsemblMetazoa" id="ASIC007668-PA"/>
    </source>
</evidence>
<dbReference type="EMBL" id="KE525003">
    <property type="protein sequence ID" value="KFB40133.1"/>
    <property type="molecule type" value="Genomic_DNA"/>
</dbReference>
<dbReference type="Proteomes" id="UP000030765">
    <property type="component" value="Unassembled WGS sequence"/>
</dbReference>
<accession>A0A084VQ89</accession>
<sequence length="180" mass="18952">MSLPATFVVVLGMWLMVVVVRVGGVATVSRVPTLAAVLDSIYPTVANGGCTPFHSLELSGAAELGRAGGEGLGESADIEERSWTGLLANGSALPVTNLTDIGAYLLELADEGRHGAFAAPRRSEEQDTLLDATEAGESSTDASIHSPSISSPSINRLHLRKKKPKLNRKKAVFDESESLR</sequence>
<dbReference type="VEuPathDB" id="VectorBase:ASIS006376"/>
<feature type="compositionally biased region" description="Low complexity" evidence="1">
    <location>
        <begin position="138"/>
        <end position="156"/>
    </location>
</feature>